<dbReference type="EnsemblBacteria" id="CAD78507">
    <property type="protein sequence ID" value="CAD78507"/>
    <property type="gene ID" value="RB8186"/>
</dbReference>
<organism evidence="2 3">
    <name type="scientific">Rhodopirellula baltica (strain DSM 10527 / NCIMB 13988 / SH1)</name>
    <dbReference type="NCBI Taxonomy" id="243090"/>
    <lineage>
        <taxon>Bacteria</taxon>
        <taxon>Pseudomonadati</taxon>
        <taxon>Planctomycetota</taxon>
        <taxon>Planctomycetia</taxon>
        <taxon>Pirellulales</taxon>
        <taxon>Pirellulaceae</taxon>
        <taxon>Rhodopirellula</taxon>
    </lineage>
</organism>
<dbReference type="eggNOG" id="COG4249">
    <property type="taxonomic scope" value="Bacteria"/>
</dbReference>
<dbReference type="InParanoid" id="Q7UG22"/>
<gene>
    <name evidence="2" type="ordered locus">RB8186</name>
</gene>
<accession>Q7UG22</accession>
<name>Q7UG22_RHOBA</name>
<reference evidence="2 3" key="1">
    <citation type="journal article" date="2003" name="Proc. Natl. Acad. Sci. U.S.A.">
        <title>Complete genome sequence of the marine planctomycete Pirellula sp. strain 1.</title>
        <authorList>
            <person name="Gloeckner F.O."/>
            <person name="Kube M."/>
            <person name="Bauer M."/>
            <person name="Teeling H."/>
            <person name="Lombardot T."/>
            <person name="Ludwig W."/>
            <person name="Gade D."/>
            <person name="Beck A."/>
            <person name="Borzym K."/>
            <person name="Heitmann K."/>
            <person name="Rabus R."/>
            <person name="Schlesner H."/>
            <person name="Amann R."/>
            <person name="Reinhardt R."/>
        </authorList>
    </citation>
    <scope>NUCLEOTIDE SEQUENCE [LARGE SCALE GENOMIC DNA]</scope>
    <source>
        <strain evidence="3">DSM 10527 / NCIMB 13988 / SH1</strain>
    </source>
</reference>
<keyword evidence="3" id="KW-1185">Reference proteome</keyword>
<dbReference type="STRING" id="243090.RB8186"/>
<dbReference type="OrthoDB" id="247472at2"/>
<protein>
    <submittedName>
        <fullName evidence="2">Uncharacterized protein</fullName>
    </submittedName>
</protein>
<feature type="region of interest" description="Disordered" evidence="1">
    <location>
        <begin position="44"/>
        <end position="90"/>
    </location>
</feature>
<dbReference type="HOGENOM" id="CLU_058420_0_0_0"/>
<feature type="compositionally biased region" description="Low complexity" evidence="1">
    <location>
        <begin position="54"/>
        <end position="68"/>
    </location>
</feature>
<proteinExistence type="predicted"/>
<dbReference type="KEGG" id="rba:RB8186"/>
<feature type="compositionally biased region" description="Polar residues" evidence="1">
    <location>
        <begin position="44"/>
        <end position="53"/>
    </location>
</feature>
<dbReference type="EMBL" id="BX294147">
    <property type="protein sequence ID" value="CAD78507.1"/>
    <property type="molecule type" value="Genomic_DNA"/>
</dbReference>
<dbReference type="Proteomes" id="UP000001025">
    <property type="component" value="Chromosome"/>
</dbReference>
<dbReference type="AlphaFoldDB" id="Q7UG22"/>
<evidence type="ECO:0000313" key="3">
    <source>
        <dbReference type="Proteomes" id="UP000001025"/>
    </source>
</evidence>
<evidence type="ECO:0000256" key="1">
    <source>
        <dbReference type="SAM" id="MobiDB-lite"/>
    </source>
</evidence>
<dbReference type="PATRIC" id="fig|243090.15.peg.3946"/>
<sequence>MRRMGTSTMEGTRMSNRLKMLRRKSWPKLCVATALCLPVSTVASGQEPDTLQESGSGQTSDSGQDTSSNEPATKPDVASESARTDSDETQVMRGDLIVVVGAAGDPTYEPLFREWSDTWMKLAKTAKLNAIRIGSESLESEQTDQQLLEQALQGLETDSPRPLWISLIGHGTFARNVAKFNLRGPDVSADQMKDWLAGFQRPVVVVNNASSSGPFINALSAPNRVIVTATKSGNEQNFARFGQYFAEALAAIDSDLDHDDAVSIREAFVRASKDVELFYEAEDRIATEHALMDDNGDGLGTKADDLRKKVLTPEQLAKLDGKQAGRMTIAPVANSLNWTDDQLKRRDELEDRLDALRMQRLSDPAAFPDNQWADHLEKILVPLAELYHEVESNSPP</sequence>
<evidence type="ECO:0000313" key="2">
    <source>
        <dbReference type="EMBL" id="CAD78507.1"/>
    </source>
</evidence>